<keyword evidence="1" id="KW-0175">Coiled coil</keyword>
<protein>
    <recommendedName>
        <fullName evidence="3">Sulfur carrier protein DsrE2</fullName>
    </recommendedName>
</protein>
<sequence>MAKWAFFVNGYKQSKFKEMQEQLDKLKKRVDKLENARKDQLSMAVVSGDLDKVMASMIIGIAAAAMDTKVKMFFSFWALSALRDEKKSAKGKNFISKMFGMMLPKGKNALKLSNMNMLGMGPVMIKHLMKKNNVLSLDEMFKTAGELGIEIIVCEMSMGLMGFKKEEFIDYPHLSYAGAATFVADAGESAAQLFI</sequence>
<dbReference type="PANTHER" id="PTHR34655:SF2">
    <property type="entry name" value="PEROXIREDOXIN FAMILY PROTEIN"/>
    <property type="match status" value="1"/>
</dbReference>
<dbReference type="PANTHER" id="PTHR34655">
    <property type="entry name" value="CONSERVED WITHIN P. AEROPHILUM"/>
    <property type="match status" value="1"/>
</dbReference>
<dbReference type="Pfam" id="PF13686">
    <property type="entry name" value="DrsE_2"/>
    <property type="match status" value="1"/>
</dbReference>
<dbReference type="InterPro" id="IPR027396">
    <property type="entry name" value="DsrEFH-like"/>
</dbReference>
<dbReference type="Gene3D" id="3.40.1260.10">
    <property type="entry name" value="DsrEFH-like"/>
    <property type="match status" value="1"/>
</dbReference>
<evidence type="ECO:0000313" key="2">
    <source>
        <dbReference type="EMBL" id="MPM14555.1"/>
    </source>
</evidence>
<evidence type="ECO:0008006" key="3">
    <source>
        <dbReference type="Google" id="ProtNLM"/>
    </source>
</evidence>
<comment type="caution">
    <text evidence="2">The sequence shown here is derived from an EMBL/GenBank/DDBJ whole genome shotgun (WGS) entry which is preliminary data.</text>
</comment>
<evidence type="ECO:0000256" key="1">
    <source>
        <dbReference type="SAM" id="Coils"/>
    </source>
</evidence>
<gene>
    <name evidence="2" type="ORF">SDC9_60919</name>
</gene>
<dbReference type="AlphaFoldDB" id="A0A644XED4"/>
<dbReference type="SUPFAM" id="SSF75169">
    <property type="entry name" value="DsrEFH-like"/>
    <property type="match status" value="1"/>
</dbReference>
<dbReference type="EMBL" id="VSSQ01002299">
    <property type="protein sequence ID" value="MPM14555.1"/>
    <property type="molecule type" value="Genomic_DNA"/>
</dbReference>
<proteinExistence type="predicted"/>
<feature type="coiled-coil region" evidence="1">
    <location>
        <begin position="16"/>
        <end position="43"/>
    </location>
</feature>
<reference evidence="2" key="1">
    <citation type="submission" date="2019-08" db="EMBL/GenBank/DDBJ databases">
        <authorList>
            <person name="Kucharzyk K."/>
            <person name="Murdoch R.W."/>
            <person name="Higgins S."/>
            <person name="Loffler F."/>
        </authorList>
    </citation>
    <scope>NUCLEOTIDE SEQUENCE</scope>
</reference>
<name>A0A644XED4_9ZZZZ</name>
<organism evidence="2">
    <name type="scientific">bioreactor metagenome</name>
    <dbReference type="NCBI Taxonomy" id="1076179"/>
    <lineage>
        <taxon>unclassified sequences</taxon>
        <taxon>metagenomes</taxon>
        <taxon>ecological metagenomes</taxon>
    </lineage>
</organism>
<accession>A0A644XED4</accession>
<dbReference type="InterPro" id="IPR032836">
    <property type="entry name" value="DsrE2-like"/>
</dbReference>